<reference evidence="2" key="1">
    <citation type="journal article" date="2023" name="Nat. Plants">
        <title>Single-cell RNA sequencing provides a high-resolution roadmap for understanding the multicellular compartmentation of specialized metabolism.</title>
        <authorList>
            <person name="Sun S."/>
            <person name="Shen X."/>
            <person name="Li Y."/>
            <person name="Li Y."/>
            <person name="Wang S."/>
            <person name="Li R."/>
            <person name="Zhang H."/>
            <person name="Shen G."/>
            <person name="Guo B."/>
            <person name="Wei J."/>
            <person name="Xu J."/>
            <person name="St-Pierre B."/>
            <person name="Chen S."/>
            <person name="Sun C."/>
        </authorList>
    </citation>
    <scope>NUCLEOTIDE SEQUENCE [LARGE SCALE GENOMIC DNA]</scope>
</reference>
<comment type="caution">
    <text evidence="1">The sequence shown here is derived from an EMBL/GenBank/DDBJ whole genome shotgun (WGS) entry which is preliminary data.</text>
</comment>
<dbReference type="EMBL" id="CM044701">
    <property type="protein sequence ID" value="KAI5683622.1"/>
    <property type="molecule type" value="Genomic_DNA"/>
</dbReference>
<protein>
    <submittedName>
        <fullName evidence="1">Uncharacterized protein</fullName>
    </submittedName>
</protein>
<name>A0ACC0CFL3_CATRO</name>
<sequence length="137" mass="15311">MNSKSSSVFVFLFFACVCFSCTCAILPTAVITNKLPSSSSSQLWVECSGQKTDERNQTIPFNGEHIWTFEDLRGPIQGSCDFRWNGKGQFFLVVGYGVDCLGDTSPCHWTVKQDGFYLSRSPCFAEKKHDWDIAGDV</sequence>
<dbReference type="Proteomes" id="UP001060085">
    <property type="component" value="Linkage Group LG01"/>
</dbReference>
<evidence type="ECO:0000313" key="2">
    <source>
        <dbReference type="Proteomes" id="UP001060085"/>
    </source>
</evidence>
<gene>
    <name evidence="1" type="ORF">M9H77_04850</name>
</gene>
<evidence type="ECO:0000313" key="1">
    <source>
        <dbReference type="EMBL" id="KAI5683622.1"/>
    </source>
</evidence>
<proteinExistence type="predicted"/>
<organism evidence="1 2">
    <name type="scientific">Catharanthus roseus</name>
    <name type="common">Madagascar periwinkle</name>
    <name type="synonym">Vinca rosea</name>
    <dbReference type="NCBI Taxonomy" id="4058"/>
    <lineage>
        <taxon>Eukaryota</taxon>
        <taxon>Viridiplantae</taxon>
        <taxon>Streptophyta</taxon>
        <taxon>Embryophyta</taxon>
        <taxon>Tracheophyta</taxon>
        <taxon>Spermatophyta</taxon>
        <taxon>Magnoliopsida</taxon>
        <taxon>eudicotyledons</taxon>
        <taxon>Gunneridae</taxon>
        <taxon>Pentapetalae</taxon>
        <taxon>asterids</taxon>
        <taxon>lamiids</taxon>
        <taxon>Gentianales</taxon>
        <taxon>Apocynaceae</taxon>
        <taxon>Rauvolfioideae</taxon>
        <taxon>Vinceae</taxon>
        <taxon>Catharanthinae</taxon>
        <taxon>Catharanthus</taxon>
    </lineage>
</organism>
<accession>A0ACC0CFL3</accession>
<keyword evidence="2" id="KW-1185">Reference proteome</keyword>